<dbReference type="SUPFAM" id="SSF55031">
    <property type="entry name" value="Bacterial exopeptidase dimerisation domain"/>
    <property type="match status" value="1"/>
</dbReference>
<dbReference type="SUPFAM" id="SSF53187">
    <property type="entry name" value="Zn-dependent exopeptidases"/>
    <property type="match status" value="1"/>
</dbReference>
<feature type="domain" description="Peptidase M20 dimerisation" evidence="3">
    <location>
        <begin position="207"/>
        <end position="308"/>
    </location>
</feature>
<sequence>MINIDRLRARMTEMAKIGATPNGGVTRLALSEEDKRARKLFVKWMEEVGLDTRVDDFGNIYGKLHGLERGLPVVMAGSHLDTVPKGGNFDGVLGVLGALEAVESLIEQGVKPLRSIELVSFTNEEGARFTPQMLGSGAVTGQFTKDYVYTREDNKGFLFKDELEAIDFKGEESNRPREVSAFIELHIEQGPMLEIEQKSVGIVEGIAGFSWMQVEVAGQSDHSGSTPMSMRNDSLVKAAAIIQKISLWAENRDEQTVATVGNITTSPGIINAVPGETKFTIDFRHPNREELYKGMEEIKQLIKTEVEESSLSSTVKEIRTHQPVHFSNEICTLMEGTCRSLSHPYKHLISGAGHDAMYMQHITNAGMLFVPSINGKSHCEEENTEWEDIECGIVTLFHVLNKLANQPLGVASNNLNNNIKQ</sequence>
<protein>
    <submittedName>
        <fullName evidence="4">Zn-dependent hydrolase</fullName>
    </submittedName>
</protein>
<name>A0ABY4H3X7_9BACI</name>
<gene>
    <name evidence="4" type="ORF">MUO14_09640</name>
</gene>
<dbReference type="NCBIfam" id="NF006771">
    <property type="entry name" value="PRK09290.1-5"/>
    <property type="match status" value="1"/>
</dbReference>
<dbReference type="InterPro" id="IPR036264">
    <property type="entry name" value="Bact_exopeptidase_dim_dom"/>
</dbReference>
<accession>A0ABY4H3X7</accession>
<dbReference type="EMBL" id="CP095074">
    <property type="protein sequence ID" value="UOQ95157.1"/>
    <property type="molecule type" value="Genomic_DNA"/>
</dbReference>
<evidence type="ECO:0000313" key="5">
    <source>
        <dbReference type="Proteomes" id="UP000831880"/>
    </source>
</evidence>
<dbReference type="PIRSF" id="PIRSF001235">
    <property type="entry name" value="Amidase_carbamoylase"/>
    <property type="match status" value="1"/>
</dbReference>
<dbReference type="GO" id="GO:0016787">
    <property type="term" value="F:hydrolase activity"/>
    <property type="evidence" value="ECO:0007669"/>
    <property type="project" value="UniProtKB-KW"/>
</dbReference>
<dbReference type="Proteomes" id="UP000831880">
    <property type="component" value="Chromosome"/>
</dbReference>
<reference evidence="4 5" key="1">
    <citation type="submission" date="2022-04" db="EMBL/GenBank/DDBJ databases">
        <title>Halobacillus sp. isolated from saltern.</title>
        <authorList>
            <person name="Won M."/>
            <person name="Lee C.-M."/>
            <person name="Woen H.-Y."/>
            <person name="Kwon S.-W."/>
        </authorList>
    </citation>
    <scope>NUCLEOTIDE SEQUENCE [LARGE SCALE GENOMIC DNA]</scope>
    <source>
        <strain evidence="4 5">SSTM10-2</strain>
    </source>
</reference>
<dbReference type="Pfam" id="PF01546">
    <property type="entry name" value="Peptidase_M20"/>
    <property type="match status" value="1"/>
</dbReference>
<dbReference type="InterPro" id="IPR011650">
    <property type="entry name" value="Peptidase_M20_dimer"/>
</dbReference>
<dbReference type="PANTHER" id="PTHR32494">
    <property type="entry name" value="ALLANTOATE DEIMINASE-RELATED"/>
    <property type="match status" value="1"/>
</dbReference>
<evidence type="ECO:0000256" key="1">
    <source>
        <dbReference type="ARBA" id="ARBA00006153"/>
    </source>
</evidence>
<comment type="similarity">
    <text evidence="1">Belongs to the peptidase M20 family.</text>
</comment>
<evidence type="ECO:0000313" key="4">
    <source>
        <dbReference type="EMBL" id="UOQ95157.1"/>
    </source>
</evidence>
<evidence type="ECO:0000259" key="3">
    <source>
        <dbReference type="Pfam" id="PF07687"/>
    </source>
</evidence>
<dbReference type="NCBIfam" id="TIGR01879">
    <property type="entry name" value="hydantase"/>
    <property type="match status" value="1"/>
</dbReference>
<dbReference type="Gene3D" id="3.30.70.360">
    <property type="match status" value="1"/>
</dbReference>
<keyword evidence="2 4" id="KW-0378">Hydrolase</keyword>
<evidence type="ECO:0000256" key="2">
    <source>
        <dbReference type="ARBA" id="ARBA00022801"/>
    </source>
</evidence>
<dbReference type="InterPro" id="IPR010158">
    <property type="entry name" value="Amidase_Cbmase"/>
</dbReference>
<dbReference type="RefSeq" id="WP_244755010.1">
    <property type="nucleotide sequence ID" value="NZ_CP095074.1"/>
</dbReference>
<organism evidence="4 5">
    <name type="scientific">Halobacillus shinanisalinarum</name>
    <dbReference type="NCBI Taxonomy" id="2932258"/>
    <lineage>
        <taxon>Bacteria</taxon>
        <taxon>Bacillati</taxon>
        <taxon>Bacillota</taxon>
        <taxon>Bacilli</taxon>
        <taxon>Bacillales</taxon>
        <taxon>Bacillaceae</taxon>
        <taxon>Halobacillus</taxon>
    </lineage>
</organism>
<proteinExistence type="inferred from homology"/>
<dbReference type="InterPro" id="IPR002933">
    <property type="entry name" value="Peptidase_M20"/>
</dbReference>
<dbReference type="Gene3D" id="3.40.630.10">
    <property type="entry name" value="Zn peptidases"/>
    <property type="match status" value="1"/>
</dbReference>
<dbReference type="PANTHER" id="PTHR32494:SF5">
    <property type="entry name" value="ALLANTOATE AMIDOHYDROLASE"/>
    <property type="match status" value="1"/>
</dbReference>
<dbReference type="CDD" id="cd03884">
    <property type="entry name" value="M20_bAS"/>
    <property type="match status" value="1"/>
</dbReference>
<dbReference type="Pfam" id="PF07687">
    <property type="entry name" value="M20_dimer"/>
    <property type="match status" value="1"/>
</dbReference>
<keyword evidence="5" id="KW-1185">Reference proteome</keyword>